<sequence>MVEFCCLRRPFRSQSIAAGAFSLFLSVIDCGLTSYNLDKNRNELKTLWLGNATGVPMNITATTEAKIEELQAIDKWFQLVIGLCVFLFITSVIEIIGAIRSNHFWLLPWVVVIVVITAIDTVVTMQTVAYTAKAPKKLNFVPILIYVIATTINNRRRTQPRTFPTP</sequence>
<evidence type="ECO:0000313" key="2">
    <source>
        <dbReference type="EMBL" id="ELU05005.1"/>
    </source>
</evidence>
<evidence type="ECO:0000256" key="1">
    <source>
        <dbReference type="SAM" id="Phobius"/>
    </source>
</evidence>
<dbReference type="HOGENOM" id="CLU_1604303_0_0_1"/>
<dbReference type="PANTHER" id="PTHR36694:SF11">
    <property type="entry name" value="LP21121P-RELATED"/>
    <property type="match status" value="1"/>
</dbReference>
<dbReference type="PANTHER" id="PTHR36694">
    <property type="entry name" value="PASIFLORA 1, ISOFORM A-RELATED"/>
    <property type="match status" value="1"/>
</dbReference>
<reference evidence="2 4" key="2">
    <citation type="journal article" date="2013" name="Nature">
        <title>Insights into bilaterian evolution from three spiralian genomes.</title>
        <authorList>
            <person name="Simakov O."/>
            <person name="Marletaz F."/>
            <person name="Cho S.J."/>
            <person name="Edsinger-Gonzales E."/>
            <person name="Havlak P."/>
            <person name="Hellsten U."/>
            <person name="Kuo D.H."/>
            <person name="Larsson T."/>
            <person name="Lv J."/>
            <person name="Arendt D."/>
            <person name="Savage R."/>
            <person name="Osoegawa K."/>
            <person name="de Jong P."/>
            <person name="Grimwood J."/>
            <person name="Chapman J.A."/>
            <person name="Shapiro H."/>
            <person name="Aerts A."/>
            <person name="Otillar R.P."/>
            <person name="Terry A.Y."/>
            <person name="Boore J.L."/>
            <person name="Grigoriev I.V."/>
            <person name="Lindberg D.R."/>
            <person name="Seaver E.C."/>
            <person name="Weisblat D.A."/>
            <person name="Putnam N.H."/>
            <person name="Rokhsar D.S."/>
        </authorList>
    </citation>
    <scope>NUCLEOTIDE SEQUENCE</scope>
    <source>
        <strain evidence="2 4">I ESC-2004</strain>
    </source>
</reference>
<protein>
    <submittedName>
        <fullName evidence="2 3">Uncharacterized protein</fullName>
    </submittedName>
</protein>
<evidence type="ECO:0000313" key="3">
    <source>
        <dbReference type="EnsemblMetazoa" id="CapteP200437"/>
    </source>
</evidence>
<name>R7UFM1_CAPTE</name>
<evidence type="ECO:0000313" key="4">
    <source>
        <dbReference type="Proteomes" id="UP000014760"/>
    </source>
</evidence>
<dbReference type="FunCoup" id="R7UFM1">
    <property type="interactions" value="58"/>
</dbReference>
<keyword evidence="1" id="KW-0472">Membrane</keyword>
<feature type="transmembrane region" description="Helical" evidence="1">
    <location>
        <begin position="16"/>
        <end position="37"/>
    </location>
</feature>
<keyword evidence="1" id="KW-0812">Transmembrane</keyword>
<dbReference type="Proteomes" id="UP000014760">
    <property type="component" value="Unassembled WGS sequence"/>
</dbReference>
<proteinExistence type="predicted"/>
<dbReference type="AlphaFoldDB" id="R7UFM1"/>
<dbReference type="OrthoDB" id="10067585at2759"/>
<accession>R7UFM1</accession>
<dbReference type="EMBL" id="KB301890">
    <property type="protein sequence ID" value="ELU05005.1"/>
    <property type="molecule type" value="Genomic_DNA"/>
</dbReference>
<dbReference type="EMBL" id="AMQN01007978">
    <property type="status" value="NOT_ANNOTATED_CDS"/>
    <property type="molecule type" value="Genomic_DNA"/>
</dbReference>
<organism evidence="2">
    <name type="scientific">Capitella teleta</name>
    <name type="common">Polychaete worm</name>
    <dbReference type="NCBI Taxonomy" id="283909"/>
    <lineage>
        <taxon>Eukaryota</taxon>
        <taxon>Metazoa</taxon>
        <taxon>Spiralia</taxon>
        <taxon>Lophotrochozoa</taxon>
        <taxon>Annelida</taxon>
        <taxon>Polychaeta</taxon>
        <taxon>Sedentaria</taxon>
        <taxon>Scolecida</taxon>
        <taxon>Capitellidae</taxon>
        <taxon>Capitella</taxon>
    </lineage>
</organism>
<reference evidence="3" key="3">
    <citation type="submission" date="2015-06" db="UniProtKB">
        <authorList>
            <consortium name="EnsemblMetazoa"/>
        </authorList>
    </citation>
    <scope>IDENTIFICATION</scope>
</reference>
<feature type="transmembrane region" description="Helical" evidence="1">
    <location>
        <begin position="76"/>
        <end position="99"/>
    </location>
</feature>
<reference evidence="4" key="1">
    <citation type="submission" date="2012-12" db="EMBL/GenBank/DDBJ databases">
        <authorList>
            <person name="Hellsten U."/>
            <person name="Grimwood J."/>
            <person name="Chapman J.A."/>
            <person name="Shapiro H."/>
            <person name="Aerts A."/>
            <person name="Otillar R.P."/>
            <person name="Terry A.Y."/>
            <person name="Boore J.L."/>
            <person name="Simakov O."/>
            <person name="Marletaz F."/>
            <person name="Cho S.-J."/>
            <person name="Edsinger-Gonzales E."/>
            <person name="Havlak P."/>
            <person name="Kuo D.-H."/>
            <person name="Larsson T."/>
            <person name="Lv J."/>
            <person name="Arendt D."/>
            <person name="Savage R."/>
            <person name="Osoegawa K."/>
            <person name="de Jong P."/>
            <person name="Lindberg D.R."/>
            <person name="Seaver E.C."/>
            <person name="Weisblat D.A."/>
            <person name="Putnam N.H."/>
            <person name="Grigoriev I.V."/>
            <person name="Rokhsar D.S."/>
        </authorList>
    </citation>
    <scope>NUCLEOTIDE SEQUENCE</scope>
    <source>
        <strain evidence="4">I ESC-2004</strain>
    </source>
</reference>
<feature type="transmembrane region" description="Helical" evidence="1">
    <location>
        <begin position="106"/>
        <end position="132"/>
    </location>
</feature>
<keyword evidence="1" id="KW-1133">Transmembrane helix</keyword>
<dbReference type="EnsemblMetazoa" id="CapteT200437">
    <property type="protein sequence ID" value="CapteP200437"/>
    <property type="gene ID" value="CapteG200437"/>
</dbReference>
<keyword evidence="4" id="KW-1185">Reference proteome</keyword>
<gene>
    <name evidence="2" type="ORF">CAPTEDRAFT_200437</name>
</gene>